<protein>
    <submittedName>
        <fullName evidence="1">Predicted protein</fullName>
    </submittedName>
</protein>
<dbReference type="GeneID" id="6076521"/>
<dbReference type="KEGG" id="lbc:LACBIDRAFT_326909"/>
<dbReference type="EMBL" id="DS547101">
    <property type="protein sequence ID" value="EDR08687.1"/>
    <property type="molecule type" value="Genomic_DNA"/>
</dbReference>
<dbReference type="RefSeq" id="XP_001880912.1">
    <property type="nucleotide sequence ID" value="XM_001880877.1"/>
</dbReference>
<proteinExistence type="predicted"/>
<accession>B0DA29</accession>
<evidence type="ECO:0000313" key="2">
    <source>
        <dbReference type="Proteomes" id="UP000001194"/>
    </source>
</evidence>
<sequence>MQKTQICWSVVVTHRRQQPQQRRVKHDGNMGGIDTNRGRAYKHLPMDPTSQINANMVTLLRLLSVTGSYVKLSCLFVSLRPKIHLKSFLLTTNHTTQYCQNTGACPVPQLPITMSQTQWNMGGIDTTRGTMTTTPANGPHLAGQCQYSHMQLLTTTQHDAIKTLAHALCPSYHFLTFRSSQVSMAVSIDTCTAFARFIGHFWRDTCTWVGNPQVFVNPRPVPAKTHTRGCRVARDIPYGWLHLLFGGVPCCTRDIDGESDWWAISRAIFGMTACEVARSPPSEANYHQTKNWPLRGPSTYKAPGPSGFNLKVLGPHLNALTQFQVVAKVFSLRLHSQNFEL</sequence>
<dbReference type="HOGENOM" id="CLU_813995_0_0_1"/>
<gene>
    <name evidence="1" type="ORF">LACBIDRAFT_326909</name>
</gene>
<evidence type="ECO:0000313" key="1">
    <source>
        <dbReference type="EMBL" id="EDR08687.1"/>
    </source>
</evidence>
<name>B0DA29_LACBS</name>
<keyword evidence="2" id="KW-1185">Reference proteome</keyword>
<reference evidence="1 2" key="1">
    <citation type="journal article" date="2008" name="Nature">
        <title>The genome of Laccaria bicolor provides insights into mycorrhizal symbiosis.</title>
        <authorList>
            <person name="Martin F."/>
            <person name="Aerts A."/>
            <person name="Ahren D."/>
            <person name="Brun A."/>
            <person name="Danchin E.G.J."/>
            <person name="Duchaussoy F."/>
            <person name="Gibon J."/>
            <person name="Kohler A."/>
            <person name="Lindquist E."/>
            <person name="Pereda V."/>
            <person name="Salamov A."/>
            <person name="Shapiro H.J."/>
            <person name="Wuyts J."/>
            <person name="Blaudez D."/>
            <person name="Buee M."/>
            <person name="Brokstein P."/>
            <person name="Canbaeck B."/>
            <person name="Cohen D."/>
            <person name="Courty P.E."/>
            <person name="Coutinho P.M."/>
            <person name="Delaruelle C."/>
            <person name="Detter J.C."/>
            <person name="Deveau A."/>
            <person name="DiFazio S."/>
            <person name="Duplessis S."/>
            <person name="Fraissinet-Tachet L."/>
            <person name="Lucic E."/>
            <person name="Frey-Klett P."/>
            <person name="Fourrey C."/>
            <person name="Feussner I."/>
            <person name="Gay G."/>
            <person name="Grimwood J."/>
            <person name="Hoegger P.J."/>
            <person name="Jain P."/>
            <person name="Kilaru S."/>
            <person name="Labbe J."/>
            <person name="Lin Y.C."/>
            <person name="Legue V."/>
            <person name="Le Tacon F."/>
            <person name="Marmeisse R."/>
            <person name="Melayah D."/>
            <person name="Montanini B."/>
            <person name="Muratet M."/>
            <person name="Nehls U."/>
            <person name="Niculita-Hirzel H."/>
            <person name="Oudot-Le Secq M.P."/>
            <person name="Peter M."/>
            <person name="Quesneville H."/>
            <person name="Rajashekar B."/>
            <person name="Reich M."/>
            <person name="Rouhier N."/>
            <person name="Schmutz J."/>
            <person name="Yin T."/>
            <person name="Chalot M."/>
            <person name="Henrissat B."/>
            <person name="Kuees U."/>
            <person name="Lucas S."/>
            <person name="Van de Peer Y."/>
            <person name="Podila G.K."/>
            <person name="Polle A."/>
            <person name="Pukkila P.J."/>
            <person name="Richardson P.M."/>
            <person name="Rouze P."/>
            <person name="Sanders I.R."/>
            <person name="Stajich J.E."/>
            <person name="Tunlid A."/>
            <person name="Tuskan G."/>
            <person name="Grigoriev I.V."/>
        </authorList>
    </citation>
    <scope>NUCLEOTIDE SEQUENCE [LARGE SCALE GENOMIC DNA]</scope>
    <source>
        <strain evidence="2">S238N-H82 / ATCC MYA-4686</strain>
    </source>
</reference>
<dbReference type="AlphaFoldDB" id="B0DA29"/>
<dbReference type="Proteomes" id="UP000001194">
    <property type="component" value="Unassembled WGS sequence"/>
</dbReference>
<dbReference type="InParanoid" id="B0DA29"/>
<organism evidence="2">
    <name type="scientific">Laccaria bicolor (strain S238N-H82 / ATCC MYA-4686)</name>
    <name type="common">Bicoloured deceiver</name>
    <name type="synonym">Laccaria laccata var. bicolor</name>
    <dbReference type="NCBI Taxonomy" id="486041"/>
    <lineage>
        <taxon>Eukaryota</taxon>
        <taxon>Fungi</taxon>
        <taxon>Dikarya</taxon>
        <taxon>Basidiomycota</taxon>
        <taxon>Agaricomycotina</taxon>
        <taxon>Agaricomycetes</taxon>
        <taxon>Agaricomycetidae</taxon>
        <taxon>Agaricales</taxon>
        <taxon>Agaricineae</taxon>
        <taxon>Hydnangiaceae</taxon>
        <taxon>Laccaria</taxon>
    </lineage>
</organism>